<name>A0A1H7VAZ2_9HYPH</name>
<gene>
    <name evidence="1" type="ORF">SAMN04515666_1077</name>
</gene>
<protein>
    <submittedName>
        <fullName evidence="1">Uncharacterized protein</fullName>
    </submittedName>
</protein>
<dbReference type="EMBL" id="FOAN01000007">
    <property type="protein sequence ID" value="SEM06088.1"/>
    <property type="molecule type" value="Genomic_DNA"/>
</dbReference>
<dbReference type="Proteomes" id="UP000199664">
    <property type="component" value="Unassembled WGS sequence"/>
</dbReference>
<keyword evidence="2" id="KW-1185">Reference proteome</keyword>
<dbReference type="AlphaFoldDB" id="A0A1H7VAZ2"/>
<accession>A0A1H7VAZ2</accession>
<sequence length="220" mass="25450">MTWKAAYRRTYVGIGGAGCVDWSKAEMAMAATQLAKPFKGTAPELHDFIDWIVTNWSIVLAERFEWMKRKKPPELPDLRFVLAFRHEFFAAYGRRSVDRYLESLSEHERTIRKSLLKDGLTHEHAMERLADRRVRQQLREEMEKREAKAAQALRTAAVARGNVIKERRAMEAQLYRYKHRIAQEPPKPTLPNGAREVSDEELVASVQLLAKMMAIDPNSE</sequence>
<reference evidence="2" key="1">
    <citation type="submission" date="2016-10" db="EMBL/GenBank/DDBJ databases">
        <authorList>
            <person name="Varghese N."/>
            <person name="Submissions S."/>
        </authorList>
    </citation>
    <scope>NUCLEOTIDE SEQUENCE [LARGE SCALE GENOMIC DNA]</scope>
    <source>
        <strain evidence="2">LMG 26383,CCUG 61248,R- 45681</strain>
    </source>
</reference>
<proteinExistence type="predicted"/>
<organism evidence="1 2">
    <name type="scientific">Bosea lupini</name>
    <dbReference type="NCBI Taxonomy" id="1036779"/>
    <lineage>
        <taxon>Bacteria</taxon>
        <taxon>Pseudomonadati</taxon>
        <taxon>Pseudomonadota</taxon>
        <taxon>Alphaproteobacteria</taxon>
        <taxon>Hyphomicrobiales</taxon>
        <taxon>Boseaceae</taxon>
        <taxon>Bosea</taxon>
    </lineage>
</organism>
<evidence type="ECO:0000313" key="2">
    <source>
        <dbReference type="Proteomes" id="UP000199664"/>
    </source>
</evidence>
<evidence type="ECO:0000313" key="1">
    <source>
        <dbReference type="EMBL" id="SEM06088.1"/>
    </source>
</evidence>